<dbReference type="AlphaFoldDB" id="A0AAD7CN59"/>
<proteinExistence type="predicted"/>
<comment type="caution">
    <text evidence="1">The sequence shown here is derived from an EMBL/GenBank/DDBJ whole genome shotgun (WGS) entry which is preliminary data.</text>
</comment>
<reference evidence="1" key="1">
    <citation type="submission" date="2023-03" db="EMBL/GenBank/DDBJ databases">
        <title>Massive genome expansion in bonnet fungi (Mycena s.s.) driven by repeated elements and novel gene families across ecological guilds.</title>
        <authorList>
            <consortium name="Lawrence Berkeley National Laboratory"/>
            <person name="Harder C.B."/>
            <person name="Miyauchi S."/>
            <person name="Viragh M."/>
            <person name="Kuo A."/>
            <person name="Thoen E."/>
            <person name="Andreopoulos B."/>
            <person name="Lu D."/>
            <person name="Skrede I."/>
            <person name="Drula E."/>
            <person name="Henrissat B."/>
            <person name="Morin E."/>
            <person name="Kohler A."/>
            <person name="Barry K."/>
            <person name="LaButti K."/>
            <person name="Morin E."/>
            <person name="Salamov A."/>
            <person name="Lipzen A."/>
            <person name="Mereny Z."/>
            <person name="Hegedus B."/>
            <person name="Baldrian P."/>
            <person name="Stursova M."/>
            <person name="Weitz H."/>
            <person name="Taylor A."/>
            <person name="Grigoriev I.V."/>
            <person name="Nagy L.G."/>
            <person name="Martin F."/>
            <person name="Kauserud H."/>
        </authorList>
    </citation>
    <scope>NUCLEOTIDE SEQUENCE</scope>
    <source>
        <strain evidence="1">CBHHK067</strain>
    </source>
</reference>
<protein>
    <recommendedName>
        <fullName evidence="3">F-box domain-containing protein</fullName>
    </recommendedName>
</protein>
<name>A0AAD7CN59_MYCRO</name>
<dbReference type="SUPFAM" id="SSF52047">
    <property type="entry name" value="RNI-like"/>
    <property type="match status" value="1"/>
</dbReference>
<keyword evidence="2" id="KW-1185">Reference proteome</keyword>
<dbReference type="Proteomes" id="UP001221757">
    <property type="component" value="Unassembled WGS sequence"/>
</dbReference>
<accession>A0AAD7CN59</accession>
<gene>
    <name evidence="1" type="ORF">B0H17DRAFT_1338297</name>
</gene>
<evidence type="ECO:0000313" key="1">
    <source>
        <dbReference type="EMBL" id="KAJ7654305.1"/>
    </source>
</evidence>
<evidence type="ECO:0000313" key="2">
    <source>
        <dbReference type="Proteomes" id="UP001221757"/>
    </source>
</evidence>
<evidence type="ECO:0008006" key="3">
    <source>
        <dbReference type="Google" id="ProtNLM"/>
    </source>
</evidence>
<dbReference type="EMBL" id="JARKIE010000323">
    <property type="protein sequence ID" value="KAJ7654305.1"/>
    <property type="molecule type" value="Genomic_DNA"/>
</dbReference>
<organism evidence="1 2">
    <name type="scientific">Mycena rosella</name>
    <name type="common">Pink bonnet</name>
    <name type="synonym">Agaricus rosellus</name>
    <dbReference type="NCBI Taxonomy" id="1033263"/>
    <lineage>
        <taxon>Eukaryota</taxon>
        <taxon>Fungi</taxon>
        <taxon>Dikarya</taxon>
        <taxon>Basidiomycota</taxon>
        <taxon>Agaricomycotina</taxon>
        <taxon>Agaricomycetes</taxon>
        <taxon>Agaricomycetidae</taxon>
        <taxon>Agaricales</taxon>
        <taxon>Marasmiineae</taxon>
        <taxon>Mycenaceae</taxon>
        <taxon>Mycena</taxon>
    </lineage>
</organism>
<sequence>MLLTGRAHKAISQWLPNEIITEIVQAAPRSDQASLCRVSKLFRDLCRPILYRVVDLEANASVADFGDTVLSNAALAGSVRSYSVDYPRADISDDALERLCLILVDSTKALVRLEALSINYMLFIYTQLQTLLRWTFPHLVRCSLGTMDSDWRDTEQQDMLASFLIRHPGLENLRIPTCLYAPGRSSPSVRIPLLRLQQLECPSKILPSIVAPRMKRVKLYWDAFDDDLDVGEIENTFVALKAMIPSDVPFICSNDNCTENLSTVVDSLSRNLPHTRTLQLYLYNCPLWDWVISNLKDCLPRFMGLAFLSVHCSWVELSTREEEEGINVLSDACPTLEACRLHQCAWRKVDGMWEMYPLTDFDALAGLESWAL</sequence>